<evidence type="ECO:0000259" key="5">
    <source>
        <dbReference type="Pfam" id="PF00154"/>
    </source>
</evidence>
<dbReference type="GO" id="GO:0006310">
    <property type="term" value="P:DNA recombination"/>
    <property type="evidence" value="ECO:0007669"/>
    <property type="project" value="UniProtKB-KW"/>
</dbReference>
<dbReference type="InterPro" id="IPR013765">
    <property type="entry name" value="DNA_recomb/repair_RecA"/>
</dbReference>
<proteinExistence type="inferred from homology"/>
<keyword evidence="2" id="KW-0547">Nucleotide-binding</keyword>
<dbReference type="EMBL" id="BK035393">
    <property type="protein sequence ID" value="DAG97918.1"/>
    <property type="molecule type" value="Genomic_DNA"/>
</dbReference>
<dbReference type="Pfam" id="PF00154">
    <property type="entry name" value="RecA_N"/>
    <property type="match status" value="1"/>
</dbReference>
<keyword evidence="4" id="KW-0233">DNA recombination</keyword>
<comment type="similarity">
    <text evidence="1">Belongs to the RecA family.</text>
</comment>
<dbReference type="Gene3D" id="3.40.50.300">
    <property type="entry name" value="P-loop containing nucleotide triphosphate hydrolases"/>
    <property type="match status" value="1"/>
</dbReference>
<dbReference type="GO" id="GO:0005524">
    <property type="term" value="F:ATP binding"/>
    <property type="evidence" value="ECO:0007669"/>
    <property type="project" value="UniProtKB-KW"/>
</dbReference>
<protein>
    <submittedName>
        <fullName evidence="6">Recombination and repair protein</fullName>
    </submittedName>
</protein>
<accession>A0A8S5VTU3</accession>
<organism evidence="6">
    <name type="scientific">Ackermannviridae sp</name>
    <dbReference type="NCBI Taxonomy" id="2831612"/>
    <lineage>
        <taxon>Viruses</taxon>
        <taxon>Duplodnaviria</taxon>
        <taxon>Heunggongvirae</taxon>
        <taxon>Uroviricota</taxon>
        <taxon>Caudoviricetes</taxon>
        <taxon>Pantevenvirales</taxon>
        <taxon>Ackermannviridae</taxon>
    </lineage>
</organism>
<dbReference type="InterPro" id="IPR049428">
    <property type="entry name" value="RecA-like_N"/>
</dbReference>
<sequence>MAKTIFNGNAKSFSEINQFIGNFDKSGGLLSEHTTAEIREWVHTGSYVLNACISGSILKGVPSGRIITISGDPKTGKSFVLLSCMAQLQKKGYFCIYFDTENATSYDRFIAQGVDPQGVRVIVPETVADITVQLTQLTQSLLDTKKEYEQKNKKLSEDEKLEIPKVAVFIDSLSALNSSKQFSDALSGEMKQDMGTVAKEIKLLFNMITPRLGKLDIPMLCTAHEYEAEQGYQRVRVTSGGKGITYMASVLVSLRKKFDRDENKQKMGVIVTAGINESRFSIHRPVEFYISFTKGLNAYMGLQEFVSWNICGIDRGRMVAYVDVASEISKKIGLDKTKTYSTKEIERELAQAKKQTFYQSLSYDLYNGHIRIVSSDNTIVLPDLIRMMEQDVFDFTEDLETKTIKDKLIVHGIYSDEAMTKMISSYIDSGDAYMVGNVKLDVAKNQKLKFKKSIIQSINDGSYVERLIEVESEQTQEINEKKDQKFVFTEKFFTERFEDGKLTPSSTEKVCFPTPTGTEWVVRHLNKSFKNLEIFNKHVFTDEILKTLDEKVMIPLFSYRDKEYEDMDGDLSNTDIEELSEMDKIMSGL</sequence>
<dbReference type="SUPFAM" id="SSF52540">
    <property type="entry name" value="P-loop containing nucleoside triphosphate hydrolases"/>
    <property type="match status" value="1"/>
</dbReference>
<feature type="domain" description="RecA-like N-terminal" evidence="5">
    <location>
        <begin position="30"/>
        <end position="126"/>
    </location>
</feature>
<keyword evidence="3" id="KW-0067">ATP-binding</keyword>
<name>A0A8S5VTU3_9CAUD</name>
<dbReference type="GO" id="GO:0003697">
    <property type="term" value="F:single-stranded DNA binding"/>
    <property type="evidence" value="ECO:0007669"/>
    <property type="project" value="InterPro"/>
</dbReference>
<dbReference type="GO" id="GO:0006281">
    <property type="term" value="P:DNA repair"/>
    <property type="evidence" value="ECO:0007669"/>
    <property type="project" value="InterPro"/>
</dbReference>
<evidence type="ECO:0000256" key="2">
    <source>
        <dbReference type="ARBA" id="ARBA00022741"/>
    </source>
</evidence>
<reference evidence="6" key="1">
    <citation type="journal article" date="2021" name="Proc. Natl. Acad. Sci. U.S.A.">
        <title>A Catalog of Tens of Thousands of Viruses from Human Metagenomes Reveals Hidden Associations with Chronic Diseases.</title>
        <authorList>
            <person name="Tisza M.J."/>
            <person name="Buck C.B."/>
        </authorList>
    </citation>
    <scope>NUCLEOTIDE SEQUENCE</scope>
    <source>
        <strain evidence="6">CtASH1</strain>
    </source>
</reference>
<dbReference type="InterPro" id="IPR027417">
    <property type="entry name" value="P-loop_NTPase"/>
</dbReference>
<evidence type="ECO:0000256" key="3">
    <source>
        <dbReference type="ARBA" id="ARBA00022840"/>
    </source>
</evidence>
<evidence type="ECO:0000256" key="4">
    <source>
        <dbReference type="ARBA" id="ARBA00023172"/>
    </source>
</evidence>
<dbReference type="PANTHER" id="PTHR45900:SF1">
    <property type="entry name" value="MITOCHONDRIAL DNA REPAIR PROTEIN RECA HOMOLOG-RELATED"/>
    <property type="match status" value="1"/>
</dbReference>
<evidence type="ECO:0000256" key="1">
    <source>
        <dbReference type="ARBA" id="ARBA00009391"/>
    </source>
</evidence>
<dbReference type="PANTHER" id="PTHR45900">
    <property type="entry name" value="RECA"/>
    <property type="match status" value="1"/>
</dbReference>
<evidence type="ECO:0000313" key="6">
    <source>
        <dbReference type="EMBL" id="DAG97918.1"/>
    </source>
</evidence>